<dbReference type="EMBL" id="JBDJPC010000012">
    <property type="protein sequence ID" value="KAL1489469.1"/>
    <property type="molecule type" value="Genomic_DNA"/>
</dbReference>
<evidence type="ECO:0000256" key="1">
    <source>
        <dbReference type="SAM" id="MobiDB-lite"/>
    </source>
</evidence>
<dbReference type="PANTHER" id="PTHR37984:SF5">
    <property type="entry name" value="PROTEIN NYNRIN-LIKE"/>
    <property type="match status" value="1"/>
</dbReference>
<dbReference type="InterPro" id="IPR001584">
    <property type="entry name" value="Integrase_cat-core"/>
</dbReference>
<accession>A0ABD1EP38</accession>
<dbReference type="Gene3D" id="3.30.420.10">
    <property type="entry name" value="Ribonuclease H-like superfamily/Ribonuclease H"/>
    <property type="match status" value="1"/>
</dbReference>
<proteinExistence type="predicted"/>
<dbReference type="Pfam" id="PF24626">
    <property type="entry name" value="SH3_Tf2-1"/>
    <property type="match status" value="1"/>
</dbReference>
<feature type="region of interest" description="Disordered" evidence="1">
    <location>
        <begin position="330"/>
        <end position="378"/>
    </location>
</feature>
<evidence type="ECO:0000313" key="3">
    <source>
        <dbReference type="EMBL" id="KAL1489469.1"/>
    </source>
</evidence>
<dbReference type="InterPro" id="IPR056924">
    <property type="entry name" value="SH3_Tf2-1"/>
</dbReference>
<dbReference type="Proteomes" id="UP001566132">
    <property type="component" value="Unassembled WGS sequence"/>
</dbReference>
<dbReference type="InterPro" id="IPR036397">
    <property type="entry name" value="RNaseH_sf"/>
</dbReference>
<dbReference type="InterPro" id="IPR012337">
    <property type="entry name" value="RNaseH-like_sf"/>
</dbReference>
<dbReference type="InterPro" id="IPR050951">
    <property type="entry name" value="Retrovirus_Pol_polyprotein"/>
</dbReference>
<sequence>MRQDIAKYIHSCVKCQRYKILNRKPEGLMQTNIINQRFEVLAIDLFGPLPPTLEEERWILIIEDITSRWVELFSLKEATAEACAKVLINEVFLRYGLPRRIISDNGTQFVSAVMQQLTFCLGIQQTFIPLYHAETNMVERKNRDLKTQLGMLVEQDHSSWSIHLPAIRFAMNSARCNSTGYSAAYLTFGREMRTISDVTNDLSAVILNENFIAEITPKIQQLANTLKITKEITERTQDANQSARNEHRKPRPSYKPGDKVWVQCHFLSKAAQGFAAKLAPRRDGPYLILRQRGPASYEIANTKEPTIPIGVYHASALTTYVGDIEKLPEPVNPIRKRGRPPKKKEGSTKVIEPSQPKNHKLKEPGPCAYRLRNQRGRM</sequence>
<keyword evidence="5" id="KW-1185">Reference proteome</keyword>
<comment type="caution">
    <text evidence="4">The sequence shown here is derived from an EMBL/GenBank/DDBJ whole genome shotgun (WGS) entry which is preliminary data.</text>
</comment>
<feature type="region of interest" description="Disordered" evidence="1">
    <location>
        <begin position="235"/>
        <end position="256"/>
    </location>
</feature>
<organism evidence="4 5">
    <name type="scientific">Hypothenemus hampei</name>
    <name type="common">Coffee berry borer</name>
    <dbReference type="NCBI Taxonomy" id="57062"/>
    <lineage>
        <taxon>Eukaryota</taxon>
        <taxon>Metazoa</taxon>
        <taxon>Ecdysozoa</taxon>
        <taxon>Arthropoda</taxon>
        <taxon>Hexapoda</taxon>
        <taxon>Insecta</taxon>
        <taxon>Pterygota</taxon>
        <taxon>Neoptera</taxon>
        <taxon>Endopterygota</taxon>
        <taxon>Coleoptera</taxon>
        <taxon>Polyphaga</taxon>
        <taxon>Cucujiformia</taxon>
        <taxon>Curculionidae</taxon>
        <taxon>Scolytinae</taxon>
        <taxon>Hypothenemus</taxon>
    </lineage>
</organism>
<reference evidence="4 5" key="1">
    <citation type="submission" date="2024-05" db="EMBL/GenBank/DDBJ databases">
        <title>Genetic variation in Jamaican populations of the coffee berry borer (Hypothenemus hampei).</title>
        <authorList>
            <person name="Errbii M."/>
            <person name="Myrie A."/>
        </authorList>
    </citation>
    <scope>NUCLEOTIDE SEQUENCE [LARGE SCALE GENOMIC DNA]</scope>
    <source>
        <strain evidence="4">JA-Hopewell-2020-01-JO</strain>
        <tissue evidence="4">Whole body</tissue>
    </source>
</reference>
<feature type="domain" description="Integrase catalytic" evidence="2">
    <location>
        <begin position="21"/>
        <end position="192"/>
    </location>
</feature>
<dbReference type="Pfam" id="PF00665">
    <property type="entry name" value="rve"/>
    <property type="match status" value="1"/>
</dbReference>
<evidence type="ECO:0000313" key="5">
    <source>
        <dbReference type="Proteomes" id="UP001566132"/>
    </source>
</evidence>
<name>A0ABD1EP38_HYPHA</name>
<dbReference type="SUPFAM" id="SSF53098">
    <property type="entry name" value="Ribonuclease H-like"/>
    <property type="match status" value="1"/>
</dbReference>
<dbReference type="AlphaFoldDB" id="A0ABD1EP38"/>
<protein>
    <recommendedName>
        <fullName evidence="2">Integrase catalytic domain-containing protein</fullName>
    </recommendedName>
</protein>
<gene>
    <name evidence="4" type="ORF">ABEB36_009096</name>
    <name evidence="3" type="ORF">ABEB36_014358</name>
</gene>
<dbReference type="PANTHER" id="PTHR37984">
    <property type="entry name" value="PROTEIN CBG26694"/>
    <property type="match status" value="1"/>
</dbReference>
<evidence type="ECO:0000259" key="2">
    <source>
        <dbReference type="PROSITE" id="PS50994"/>
    </source>
</evidence>
<dbReference type="EMBL" id="JBDJPC010000006">
    <property type="protein sequence ID" value="KAL1498272.1"/>
    <property type="molecule type" value="Genomic_DNA"/>
</dbReference>
<evidence type="ECO:0000313" key="4">
    <source>
        <dbReference type="EMBL" id="KAL1498272.1"/>
    </source>
</evidence>
<dbReference type="PROSITE" id="PS50994">
    <property type="entry name" value="INTEGRASE"/>
    <property type="match status" value="1"/>
</dbReference>